<evidence type="ECO:0000313" key="1">
    <source>
        <dbReference type="EMBL" id="KAI3809349.1"/>
    </source>
</evidence>
<dbReference type="EMBL" id="CM042025">
    <property type="protein sequence ID" value="KAI3809349.1"/>
    <property type="molecule type" value="Genomic_DNA"/>
</dbReference>
<protein>
    <submittedName>
        <fullName evidence="1">Uncharacterized protein</fullName>
    </submittedName>
</protein>
<proteinExistence type="predicted"/>
<accession>A0ACB9IM55</accession>
<evidence type="ECO:0000313" key="2">
    <source>
        <dbReference type="Proteomes" id="UP001056120"/>
    </source>
</evidence>
<name>A0ACB9IM55_9ASTR</name>
<sequence length="166" mass="18524">MAHFVRVNQRPHFYGGDRGVDGLCRVFEGLSVRTDKINTILLEPSPTLKSCGPRSHVIRMAAKITRVMDIDVEAIRIEAMKVVIMVEGHEEAMKVVIMVEGHEEAMKVVSMVESHEAKTTNGEENNDKEVSGINRVLVMEGIEISTTFIMDKNLKPTQNGGKIYES</sequence>
<organism evidence="1 2">
    <name type="scientific">Smallanthus sonchifolius</name>
    <dbReference type="NCBI Taxonomy" id="185202"/>
    <lineage>
        <taxon>Eukaryota</taxon>
        <taxon>Viridiplantae</taxon>
        <taxon>Streptophyta</taxon>
        <taxon>Embryophyta</taxon>
        <taxon>Tracheophyta</taxon>
        <taxon>Spermatophyta</taxon>
        <taxon>Magnoliopsida</taxon>
        <taxon>eudicotyledons</taxon>
        <taxon>Gunneridae</taxon>
        <taxon>Pentapetalae</taxon>
        <taxon>asterids</taxon>
        <taxon>campanulids</taxon>
        <taxon>Asterales</taxon>
        <taxon>Asteraceae</taxon>
        <taxon>Asteroideae</taxon>
        <taxon>Heliantheae alliance</taxon>
        <taxon>Millerieae</taxon>
        <taxon>Smallanthus</taxon>
    </lineage>
</organism>
<comment type="caution">
    <text evidence="1">The sequence shown here is derived from an EMBL/GenBank/DDBJ whole genome shotgun (WGS) entry which is preliminary data.</text>
</comment>
<gene>
    <name evidence="1" type="ORF">L1987_25321</name>
</gene>
<reference evidence="2" key="1">
    <citation type="journal article" date="2022" name="Mol. Ecol. Resour.">
        <title>The genomes of chicory, endive, great burdock and yacon provide insights into Asteraceae palaeo-polyploidization history and plant inulin production.</title>
        <authorList>
            <person name="Fan W."/>
            <person name="Wang S."/>
            <person name="Wang H."/>
            <person name="Wang A."/>
            <person name="Jiang F."/>
            <person name="Liu H."/>
            <person name="Zhao H."/>
            <person name="Xu D."/>
            <person name="Zhang Y."/>
        </authorList>
    </citation>
    <scope>NUCLEOTIDE SEQUENCE [LARGE SCALE GENOMIC DNA]</scope>
    <source>
        <strain evidence="2">cv. Yunnan</strain>
    </source>
</reference>
<reference evidence="1 2" key="2">
    <citation type="journal article" date="2022" name="Mol. Ecol. Resour.">
        <title>The genomes of chicory, endive, great burdock and yacon provide insights into Asteraceae paleo-polyploidization history and plant inulin production.</title>
        <authorList>
            <person name="Fan W."/>
            <person name="Wang S."/>
            <person name="Wang H."/>
            <person name="Wang A."/>
            <person name="Jiang F."/>
            <person name="Liu H."/>
            <person name="Zhao H."/>
            <person name="Xu D."/>
            <person name="Zhang Y."/>
        </authorList>
    </citation>
    <scope>NUCLEOTIDE SEQUENCE [LARGE SCALE GENOMIC DNA]</scope>
    <source>
        <strain evidence="2">cv. Yunnan</strain>
        <tissue evidence="1">Leaves</tissue>
    </source>
</reference>
<dbReference type="Proteomes" id="UP001056120">
    <property type="component" value="Linkage Group LG08"/>
</dbReference>
<keyword evidence="2" id="KW-1185">Reference proteome</keyword>